<proteinExistence type="predicted"/>
<gene>
    <name evidence="2" type="primary">LOC103517094</name>
</gene>
<dbReference type="PaxDb" id="121845-A0A3Q0J9E6"/>
<evidence type="ECO:0000313" key="2">
    <source>
        <dbReference type="RefSeq" id="XP_026685117.1"/>
    </source>
</evidence>
<dbReference type="KEGG" id="dci:103517094"/>
<protein>
    <submittedName>
        <fullName evidence="2">Uncharacterized protein LOC103517094</fullName>
    </submittedName>
</protein>
<dbReference type="GeneID" id="103517094"/>
<reference evidence="2" key="1">
    <citation type="submission" date="2025-08" db="UniProtKB">
        <authorList>
            <consortium name="RefSeq"/>
        </authorList>
    </citation>
    <scope>IDENTIFICATION</scope>
</reference>
<keyword evidence="1" id="KW-1185">Reference proteome</keyword>
<organism evidence="1 2">
    <name type="scientific">Diaphorina citri</name>
    <name type="common">Asian citrus psyllid</name>
    <dbReference type="NCBI Taxonomy" id="121845"/>
    <lineage>
        <taxon>Eukaryota</taxon>
        <taxon>Metazoa</taxon>
        <taxon>Ecdysozoa</taxon>
        <taxon>Arthropoda</taxon>
        <taxon>Hexapoda</taxon>
        <taxon>Insecta</taxon>
        <taxon>Pterygota</taxon>
        <taxon>Neoptera</taxon>
        <taxon>Paraneoptera</taxon>
        <taxon>Hemiptera</taxon>
        <taxon>Sternorrhyncha</taxon>
        <taxon>Psylloidea</taxon>
        <taxon>Psyllidae</taxon>
        <taxon>Diaphorininae</taxon>
        <taxon>Diaphorina</taxon>
    </lineage>
</organism>
<dbReference type="RefSeq" id="XP_026685117.1">
    <property type="nucleotide sequence ID" value="XM_026829316.1"/>
</dbReference>
<name>A0A3Q0J9E6_DIACI</name>
<dbReference type="Proteomes" id="UP000079169">
    <property type="component" value="Unplaced"/>
</dbReference>
<accession>A0A3Q0J9E6</accession>
<sequence length="132" mass="15188">MESMKSSESLNTFENFLVRTPSPEFEIHARKARLEKLKTKYPLSPNSNDDNMRDTSHNVEEVLTEEQFVINDKTRIPAVTKQSMNACDALRSACNCPRSKAQLKYICAIELQYTPQQRADIVQYIQIKFSIA</sequence>
<dbReference type="AlphaFoldDB" id="A0A3Q0J9E6"/>
<evidence type="ECO:0000313" key="1">
    <source>
        <dbReference type="Proteomes" id="UP000079169"/>
    </source>
</evidence>